<dbReference type="EMBL" id="BARS01022641">
    <property type="protein sequence ID" value="GAG02338.1"/>
    <property type="molecule type" value="Genomic_DNA"/>
</dbReference>
<gene>
    <name evidence="1" type="ORF">S01H1_36171</name>
</gene>
<comment type="caution">
    <text evidence="1">The sequence shown here is derived from an EMBL/GenBank/DDBJ whole genome shotgun (WGS) entry which is preliminary data.</text>
</comment>
<accession>X0UPW2</accession>
<dbReference type="AlphaFoldDB" id="X0UPW2"/>
<reference evidence="1" key="1">
    <citation type="journal article" date="2014" name="Front. Microbiol.">
        <title>High frequency of phylogenetically diverse reductive dehalogenase-homologous genes in deep subseafloor sedimentary metagenomes.</title>
        <authorList>
            <person name="Kawai M."/>
            <person name="Futagami T."/>
            <person name="Toyoda A."/>
            <person name="Takaki Y."/>
            <person name="Nishi S."/>
            <person name="Hori S."/>
            <person name="Arai W."/>
            <person name="Tsubouchi T."/>
            <person name="Morono Y."/>
            <person name="Uchiyama I."/>
            <person name="Ito T."/>
            <person name="Fujiyama A."/>
            <person name="Inagaki F."/>
            <person name="Takami H."/>
        </authorList>
    </citation>
    <scope>NUCLEOTIDE SEQUENCE</scope>
    <source>
        <strain evidence="1">Expedition CK06-06</strain>
    </source>
</reference>
<sequence>MNVKRKILGIFICVLMLAMIPLAAGMTVDSEPDDPETTDIGKTIIRGFVFNYRPSGFGHKFFALRVHYIEITGTTRTTGVVTMRPVSVGREANLGFNYCGPFGMFGYMFGATFKGGIDW</sequence>
<evidence type="ECO:0000313" key="1">
    <source>
        <dbReference type="EMBL" id="GAG02338.1"/>
    </source>
</evidence>
<organism evidence="1">
    <name type="scientific">marine sediment metagenome</name>
    <dbReference type="NCBI Taxonomy" id="412755"/>
    <lineage>
        <taxon>unclassified sequences</taxon>
        <taxon>metagenomes</taxon>
        <taxon>ecological metagenomes</taxon>
    </lineage>
</organism>
<name>X0UPW2_9ZZZZ</name>
<protein>
    <submittedName>
        <fullName evidence="1">Uncharacterized protein</fullName>
    </submittedName>
</protein>
<proteinExistence type="predicted"/>